<dbReference type="EMBL" id="JAFCMP010000057">
    <property type="protein sequence ID" value="KAG5189173.1"/>
    <property type="molecule type" value="Genomic_DNA"/>
</dbReference>
<feature type="compositionally biased region" description="Gly residues" evidence="2">
    <location>
        <begin position="1614"/>
        <end position="1628"/>
    </location>
</feature>
<gene>
    <name evidence="5" type="ORF">JKP88DRAFT_303023</name>
</gene>
<dbReference type="Gene3D" id="3.30.450.200">
    <property type="match status" value="1"/>
</dbReference>
<dbReference type="SMART" id="SM00800">
    <property type="entry name" value="uDENN"/>
    <property type="match status" value="1"/>
</dbReference>
<evidence type="ECO:0000256" key="2">
    <source>
        <dbReference type="SAM" id="MobiDB-lite"/>
    </source>
</evidence>
<evidence type="ECO:0000256" key="1">
    <source>
        <dbReference type="PROSITE-ProRule" id="PRU00288"/>
    </source>
</evidence>
<feature type="region of interest" description="Disordered" evidence="2">
    <location>
        <begin position="379"/>
        <end position="400"/>
    </location>
</feature>
<dbReference type="Gene3D" id="3.40.50.11500">
    <property type="match status" value="1"/>
</dbReference>
<dbReference type="InterPro" id="IPR005113">
    <property type="entry name" value="uDENN_dom"/>
</dbReference>
<evidence type="ECO:0008006" key="7">
    <source>
        <dbReference type="Google" id="ProtNLM"/>
    </source>
</evidence>
<dbReference type="GO" id="GO:0005096">
    <property type="term" value="F:GTPase activator activity"/>
    <property type="evidence" value="ECO:0007669"/>
    <property type="project" value="InterPro"/>
</dbReference>
<dbReference type="Pfam" id="PF01412">
    <property type="entry name" value="ArfGap"/>
    <property type="match status" value="1"/>
</dbReference>
<feature type="region of interest" description="Disordered" evidence="2">
    <location>
        <begin position="1879"/>
        <end position="1930"/>
    </location>
</feature>
<dbReference type="Pfam" id="PF02141">
    <property type="entry name" value="DENN"/>
    <property type="match status" value="2"/>
</dbReference>
<feature type="compositionally biased region" description="Low complexity" evidence="2">
    <location>
        <begin position="1520"/>
        <end position="1530"/>
    </location>
</feature>
<proteinExistence type="predicted"/>
<dbReference type="Pfam" id="PF03455">
    <property type="entry name" value="dDENN"/>
    <property type="match status" value="1"/>
</dbReference>
<feature type="region of interest" description="Disordered" evidence="2">
    <location>
        <begin position="929"/>
        <end position="951"/>
    </location>
</feature>
<dbReference type="InterPro" id="IPR001194">
    <property type="entry name" value="cDENN_dom"/>
</dbReference>
<feature type="compositionally biased region" description="Pro residues" evidence="2">
    <location>
        <begin position="1541"/>
        <end position="1550"/>
    </location>
</feature>
<evidence type="ECO:0000313" key="5">
    <source>
        <dbReference type="EMBL" id="KAG5189173.1"/>
    </source>
</evidence>
<dbReference type="OrthoDB" id="6019893at2759"/>
<dbReference type="InterPro" id="IPR001164">
    <property type="entry name" value="ArfGAP_dom"/>
</dbReference>
<feature type="domain" description="Arf-GAP" evidence="3">
    <location>
        <begin position="242"/>
        <end position="365"/>
    </location>
</feature>
<keyword evidence="1" id="KW-0862">Zinc</keyword>
<feature type="region of interest" description="Disordered" evidence="2">
    <location>
        <begin position="1520"/>
        <end position="1567"/>
    </location>
</feature>
<feature type="compositionally biased region" description="Gly residues" evidence="2">
    <location>
        <begin position="1880"/>
        <end position="1889"/>
    </location>
</feature>
<dbReference type="InterPro" id="IPR005112">
    <property type="entry name" value="dDENN_dom"/>
</dbReference>
<feature type="compositionally biased region" description="Polar residues" evidence="2">
    <location>
        <begin position="1920"/>
        <end position="1930"/>
    </location>
</feature>
<keyword evidence="6" id="KW-1185">Reference proteome</keyword>
<dbReference type="GO" id="GO:0031410">
    <property type="term" value="C:cytoplasmic vesicle"/>
    <property type="evidence" value="ECO:0007669"/>
    <property type="project" value="TreeGrafter"/>
</dbReference>
<feature type="compositionally biased region" description="Gly residues" evidence="2">
    <location>
        <begin position="380"/>
        <end position="392"/>
    </location>
</feature>
<dbReference type="InterPro" id="IPR037516">
    <property type="entry name" value="Tripartite_DENN"/>
</dbReference>
<feature type="compositionally biased region" description="Low complexity" evidence="2">
    <location>
        <begin position="1644"/>
        <end position="1661"/>
    </location>
</feature>
<dbReference type="SMART" id="SM00801">
    <property type="entry name" value="dDENN"/>
    <property type="match status" value="1"/>
</dbReference>
<dbReference type="InterPro" id="IPR051696">
    <property type="entry name" value="DENN_Domain_GEFs"/>
</dbReference>
<accession>A0A836CKZ6</accession>
<dbReference type="PANTHER" id="PTHR12296:SF21">
    <property type="entry name" value="DENN DOMAIN-CONTAINING PROTEIN 3"/>
    <property type="match status" value="1"/>
</dbReference>
<comment type="caution">
    <text evidence="5">The sequence shown here is derived from an EMBL/GenBank/DDBJ whole genome shotgun (WGS) entry which is preliminary data.</text>
</comment>
<dbReference type="PANTHER" id="PTHR12296">
    <property type="entry name" value="DENN DOMAIN-CONTAINING PROTEIN 4"/>
    <property type="match status" value="1"/>
</dbReference>
<dbReference type="SMART" id="SM00799">
    <property type="entry name" value="DENN"/>
    <property type="match status" value="1"/>
</dbReference>
<keyword evidence="1" id="KW-0863">Zinc-finger</keyword>
<organism evidence="5 6">
    <name type="scientific">Tribonema minus</name>
    <dbReference type="NCBI Taxonomy" id="303371"/>
    <lineage>
        <taxon>Eukaryota</taxon>
        <taxon>Sar</taxon>
        <taxon>Stramenopiles</taxon>
        <taxon>Ochrophyta</taxon>
        <taxon>PX clade</taxon>
        <taxon>Xanthophyceae</taxon>
        <taxon>Tribonematales</taxon>
        <taxon>Tribonemataceae</taxon>
        <taxon>Tribonema</taxon>
    </lineage>
</organism>
<dbReference type="InterPro" id="IPR037278">
    <property type="entry name" value="ARFGAP/RecO"/>
</dbReference>
<evidence type="ECO:0000313" key="6">
    <source>
        <dbReference type="Proteomes" id="UP000664859"/>
    </source>
</evidence>
<feature type="compositionally biased region" description="Low complexity" evidence="2">
    <location>
        <begin position="1591"/>
        <end position="1604"/>
    </location>
</feature>
<dbReference type="Pfam" id="PF03456">
    <property type="entry name" value="uDENN"/>
    <property type="match status" value="1"/>
</dbReference>
<dbReference type="PROSITE" id="PS50211">
    <property type="entry name" value="DENN"/>
    <property type="match status" value="1"/>
</dbReference>
<name>A0A836CKZ6_9STRA</name>
<dbReference type="SUPFAM" id="SSF57863">
    <property type="entry name" value="ArfGap/RecO-like zinc finger"/>
    <property type="match status" value="1"/>
</dbReference>
<keyword evidence="1" id="KW-0479">Metal-binding</keyword>
<dbReference type="Gene3D" id="1.10.220.150">
    <property type="entry name" value="Arf GTPase activating protein"/>
    <property type="match status" value="1"/>
</dbReference>
<dbReference type="GO" id="GO:0008270">
    <property type="term" value="F:zinc ion binding"/>
    <property type="evidence" value="ECO:0007669"/>
    <property type="project" value="UniProtKB-KW"/>
</dbReference>
<sequence length="1930" mass="209049">MALRRVRNIKAHNQAPVELRAAAAASSAQPACARCSRSAPPALMSGRSVPRTPSTGTAVARCSSRLHTASAAQCSAGSRPLAAAAAAAAAPSCAQAPRAFGSAKPESALTAQRDCASLLLRGAVLLPRCACVSSYEAVRSGLLQQVHHDRGHAALPTVVTALVSSEAIHIARHIVRRPPPPTRHPPPFPLATFRMRDVIPCWLQQMAQVPLYGPRFCMRQLAHNQHEAYGANHLSLNTMIDKELLKLMREGPNRRCCDCDAELTDLRNIWASVKIGCFVCVNCKQVHELLEPPLPCKSVYMDAWLDDELETVKAMGNVRANECFERYVPPAWTKPTPDAEHSAIEAWIRAKYEKRRFMVPHYKEASARCAALRRLRGRSAGHGEGHSGGQGPGRVSQRAAAATGALLQRQRCCTEGSSAMTRPANMSNTLPIRLVDYFVVVGMGALQIDPRAPPTPYSSPKEIAFRGEVLDCFPEADSHAGCPLPEHIGQFAFPEGLTLSAAQAAPTMFHFVLTNVSGVKAPPTVFHFVLTNVSGVKMYGVALHVHEEVDREQLGQAIGEGVSTYAQQCSSTDVRPVQLPGWLTDRSAAPLHCPKALLLLSHYPFYTVYGQFLQQLYRISLSEAPVPIERYISNFVCEVPLPPQGQVHVQYALPDRTLLLKRPPKNRLPLVDFSYRPLFTCLSVDNVIAVFGCLLTEAKVVLCSSHFALLNPVAEALLSLLFPFVWQGAYIPVMPSAMTAMLEGRLHTRHAQEVCVYIMCVRGAYIPVMLSAMTAMLEAPVPFLVGINAEYLRDLPADQRPLGVVFVDLDNDVVHLGLDEEKSRPNYPVPRRIPHMPDRETAKLRLKLQGSAAVVHRSSIATAACAATAANATSPGSVAAGAAGGGGGGGAAGAAGGGSSAAAMAEAAAAALRALEKSHSAKDAGFKARMQSLRPRKSPRPQPGALPSPQGYVDTKFLSLTDARNNSDAADVLGFNVHEIRAAFLRFFVSIFRTYQDYLVVPTPQDPFPKELFDREAFLKEMPAQAQEFMSVFLQSQMFERFLEEQLSHPDQPEIRFFEESIVQKLNRGKKIIKKDTPFLNNLGDDHTQVFSPPHPNTECYVKRLCRQVSAVLAARNLETRARAPSRMYSCRCHACAPNVTNGAYNATATNAGLPDDGRLYTYHAFPRLRADRFGKMRWAQRLCKVPDQVRVVSSANQQQMISLGRRVRRTLKKRDAGAAGPPPPDAAAPHDAAASTAAVLSGIAAAQRLWRAHRAYREELERREAGAVVARALRRRLDTKADRARLLWVVSQCAETLTSLRGDARSDATQAVAIQRAWRARQRRAREALFLDWIITVQAKRRMQTQRRLFLRQREAAIKIQAQARCRQCRVAYLIVRQMIVLCQAVVRGWFKRRVARRERARRLGGLRAHVFELWRRAHAPLLHRSKFWVLFQGEGLLDLAVHERLNYVYVCTSSVLRLYCVCAAAQDEALRLWRDLGLIEQDKEFLTRMKFAHTYRAAQEWLARTAAAAPPAISAASAALAPTSPSEANLNDTNSPSSKAPPPPPPPALFCSDPTPHPFEPPATATAAARPLETCPDCCSRCRNRSAAAAAPSKSAAASAPQRQRRGSRSSSGGGGGGSAVRGSGGAAAAVSASCRRRRQWQQRQQWLHGPGPHTTGAGAAVAAEGLDAGAEAVHGDPANSGKGAAERRRLEEEREALYLELKRDRGGAAAADGARAGLFCQFGLEKQKKRKRKLVNVLWEALPMANASADAVLALTAALDREQADARGVWVRARRDARIRADLLCTVQACLTSIQVSSAAAAPPPPCAIAAAPSMLIGARQYACNVQALKSDDDRKRLYHQRAAAMRVLATSAAAGTGASRASFIASSDSTTVAAGGSSGSGGAGFGSPPRAAALLREKHGGGAAAAAAEACEHQSRGSSTSQSDGA</sequence>
<reference evidence="5" key="1">
    <citation type="submission" date="2021-02" db="EMBL/GenBank/DDBJ databases">
        <title>First Annotated Genome of the Yellow-green Alga Tribonema minus.</title>
        <authorList>
            <person name="Mahan K.M."/>
        </authorList>
    </citation>
    <scope>NUCLEOTIDE SEQUENCE</scope>
    <source>
        <strain evidence="5">UTEX B ZZ1240</strain>
    </source>
</reference>
<dbReference type="SMART" id="SM00105">
    <property type="entry name" value="ArfGap"/>
    <property type="match status" value="1"/>
</dbReference>
<protein>
    <recommendedName>
        <fullName evidence="7">UDENN domain-containing protein</fullName>
    </recommendedName>
</protein>
<dbReference type="Proteomes" id="UP000664859">
    <property type="component" value="Unassembled WGS sequence"/>
</dbReference>
<dbReference type="GO" id="GO:0032483">
    <property type="term" value="P:regulation of Rab protein signal transduction"/>
    <property type="evidence" value="ECO:0007669"/>
    <property type="project" value="TreeGrafter"/>
</dbReference>
<dbReference type="PROSITE" id="PS50115">
    <property type="entry name" value="ARFGAP"/>
    <property type="match status" value="1"/>
</dbReference>
<dbReference type="InterPro" id="IPR038508">
    <property type="entry name" value="ArfGAP_dom_sf"/>
</dbReference>
<feature type="region of interest" description="Disordered" evidence="2">
    <location>
        <begin position="1591"/>
        <end position="1661"/>
    </location>
</feature>
<evidence type="ECO:0000259" key="3">
    <source>
        <dbReference type="PROSITE" id="PS50115"/>
    </source>
</evidence>
<feature type="domain" description="UDENN" evidence="4">
    <location>
        <begin position="451"/>
        <end position="1054"/>
    </location>
</feature>
<evidence type="ECO:0000259" key="4">
    <source>
        <dbReference type="PROSITE" id="PS50211"/>
    </source>
</evidence>
<dbReference type="InterPro" id="IPR043153">
    <property type="entry name" value="DENN_C"/>
</dbReference>